<feature type="domain" description="Histidine kinase" evidence="16">
    <location>
        <begin position="245"/>
        <end position="460"/>
    </location>
</feature>
<keyword evidence="11 15" id="KW-1133">Transmembrane helix</keyword>
<keyword evidence="14" id="KW-0175">Coiled coil</keyword>
<dbReference type="SUPFAM" id="SSF55874">
    <property type="entry name" value="ATPase domain of HSP90 chaperone/DNA topoisomerase II/histidine kinase"/>
    <property type="match status" value="1"/>
</dbReference>
<dbReference type="SMART" id="SM00387">
    <property type="entry name" value="HATPase_c"/>
    <property type="match status" value="1"/>
</dbReference>
<evidence type="ECO:0000256" key="1">
    <source>
        <dbReference type="ARBA" id="ARBA00000085"/>
    </source>
</evidence>
<dbReference type="InterPro" id="IPR003594">
    <property type="entry name" value="HATPase_dom"/>
</dbReference>
<keyword evidence="13 15" id="KW-0472">Membrane</keyword>
<reference evidence="18 19" key="1">
    <citation type="submission" date="2022-03" db="EMBL/GenBank/DDBJ databases">
        <authorList>
            <person name="Jo J.-H."/>
            <person name="Im W.-T."/>
        </authorList>
    </citation>
    <scope>NUCLEOTIDE SEQUENCE [LARGE SCALE GENOMIC DNA]</scope>
    <source>
        <strain evidence="18 19">MA9</strain>
    </source>
</reference>
<feature type="coiled-coil region" evidence="14">
    <location>
        <begin position="274"/>
        <end position="301"/>
    </location>
</feature>
<evidence type="ECO:0000256" key="15">
    <source>
        <dbReference type="SAM" id="Phobius"/>
    </source>
</evidence>
<dbReference type="EC" id="2.7.13.3" evidence="3"/>
<evidence type="ECO:0000256" key="5">
    <source>
        <dbReference type="ARBA" id="ARBA00022553"/>
    </source>
</evidence>
<dbReference type="SMART" id="SM00304">
    <property type="entry name" value="HAMP"/>
    <property type="match status" value="1"/>
</dbReference>
<keyword evidence="12" id="KW-0902">Two-component regulatory system</keyword>
<gene>
    <name evidence="18" type="ORF">LZ480_13185</name>
</gene>
<keyword evidence="9" id="KW-0418">Kinase</keyword>
<dbReference type="InterPro" id="IPR036890">
    <property type="entry name" value="HATPase_C_sf"/>
</dbReference>
<dbReference type="CDD" id="cd00082">
    <property type="entry name" value="HisKA"/>
    <property type="match status" value="1"/>
</dbReference>
<dbReference type="CDD" id="cd00075">
    <property type="entry name" value="HATPase"/>
    <property type="match status" value="1"/>
</dbReference>
<keyword evidence="19" id="KW-1185">Reference proteome</keyword>
<dbReference type="GO" id="GO:0005524">
    <property type="term" value="F:ATP binding"/>
    <property type="evidence" value="ECO:0007669"/>
    <property type="project" value="UniProtKB-KW"/>
</dbReference>
<feature type="transmembrane region" description="Helical" evidence="15">
    <location>
        <begin position="9"/>
        <end position="31"/>
    </location>
</feature>
<evidence type="ECO:0000256" key="9">
    <source>
        <dbReference type="ARBA" id="ARBA00022777"/>
    </source>
</evidence>
<comment type="subcellular location">
    <subcellularLocation>
        <location evidence="2">Cell membrane</location>
        <topology evidence="2">Multi-pass membrane protein</topology>
    </subcellularLocation>
</comment>
<keyword evidence="5" id="KW-0597">Phosphoprotein</keyword>
<evidence type="ECO:0000259" key="17">
    <source>
        <dbReference type="PROSITE" id="PS50885"/>
    </source>
</evidence>
<name>A0ABS9UFB6_9BACL</name>
<dbReference type="PANTHER" id="PTHR45528:SF1">
    <property type="entry name" value="SENSOR HISTIDINE KINASE CPXA"/>
    <property type="match status" value="1"/>
</dbReference>
<dbReference type="RefSeq" id="WP_241369920.1">
    <property type="nucleotide sequence ID" value="NZ_JAKZFC010000005.1"/>
</dbReference>
<dbReference type="EMBL" id="JAKZFC010000005">
    <property type="protein sequence ID" value="MCH7322830.1"/>
    <property type="molecule type" value="Genomic_DNA"/>
</dbReference>
<dbReference type="CDD" id="cd06225">
    <property type="entry name" value="HAMP"/>
    <property type="match status" value="1"/>
</dbReference>
<dbReference type="Gene3D" id="3.30.565.10">
    <property type="entry name" value="Histidine kinase-like ATPase, C-terminal domain"/>
    <property type="match status" value="1"/>
</dbReference>
<evidence type="ECO:0000256" key="2">
    <source>
        <dbReference type="ARBA" id="ARBA00004651"/>
    </source>
</evidence>
<dbReference type="Pfam" id="PF02518">
    <property type="entry name" value="HATPase_c"/>
    <property type="match status" value="1"/>
</dbReference>
<evidence type="ECO:0000256" key="10">
    <source>
        <dbReference type="ARBA" id="ARBA00022840"/>
    </source>
</evidence>
<evidence type="ECO:0000256" key="8">
    <source>
        <dbReference type="ARBA" id="ARBA00022741"/>
    </source>
</evidence>
<dbReference type="PANTHER" id="PTHR45528">
    <property type="entry name" value="SENSOR HISTIDINE KINASE CPXA"/>
    <property type="match status" value="1"/>
</dbReference>
<dbReference type="Pfam" id="PF00672">
    <property type="entry name" value="HAMP"/>
    <property type="match status" value="1"/>
</dbReference>
<evidence type="ECO:0000256" key="3">
    <source>
        <dbReference type="ARBA" id="ARBA00012438"/>
    </source>
</evidence>
<feature type="transmembrane region" description="Helical" evidence="15">
    <location>
        <begin position="162"/>
        <end position="184"/>
    </location>
</feature>
<keyword evidence="10 18" id="KW-0067">ATP-binding</keyword>
<dbReference type="SUPFAM" id="SSF47384">
    <property type="entry name" value="Homodimeric domain of signal transducing histidine kinase"/>
    <property type="match status" value="1"/>
</dbReference>
<evidence type="ECO:0000256" key="6">
    <source>
        <dbReference type="ARBA" id="ARBA00022679"/>
    </source>
</evidence>
<evidence type="ECO:0000256" key="7">
    <source>
        <dbReference type="ARBA" id="ARBA00022692"/>
    </source>
</evidence>
<evidence type="ECO:0000313" key="19">
    <source>
        <dbReference type="Proteomes" id="UP001316087"/>
    </source>
</evidence>
<protein>
    <recommendedName>
        <fullName evidence="3">histidine kinase</fullName>
        <ecNumber evidence="3">2.7.13.3</ecNumber>
    </recommendedName>
</protein>
<keyword evidence="8" id="KW-0547">Nucleotide-binding</keyword>
<feature type="domain" description="HAMP" evidence="17">
    <location>
        <begin position="185"/>
        <end position="237"/>
    </location>
</feature>
<evidence type="ECO:0000256" key="12">
    <source>
        <dbReference type="ARBA" id="ARBA00023012"/>
    </source>
</evidence>
<evidence type="ECO:0000256" key="4">
    <source>
        <dbReference type="ARBA" id="ARBA00022475"/>
    </source>
</evidence>
<dbReference type="InterPro" id="IPR004358">
    <property type="entry name" value="Sig_transdc_His_kin-like_C"/>
</dbReference>
<comment type="caution">
    <text evidence="18">The sequence shown here is derived from an EMBL/GenBank/DDBJ whole genome shotgun (WGS) entry which is preliminary data.</text>
</comment>
<dbReference type="InterPro" id="IPR050398">
    <property type="entry name" value="HssS/ArlS-like"/>
</dbReference>
<dbReference type="Gene3D" id="1.10.287.130">
    <property type="match status" value="1"/>
</dbReference>
<organism evidence="18 19">
    <name type="scientific">Solibacillus palustris</name>
    <dbReference type="NCBI Taxonomy" id="2908203"/>
    <lineage>
        <taxon>Bacteria</taxon>
        <taxon>Bacillati</taxon>
        <taxon>Bacillota</taxon>
        <taxon>Bacilli</taxon>
        <taxon>Bacillales</taxon>
        <taxon>Caryophanaceae</taxon>
        <taxon>Solibacillus</taxon>
    </lineage>
</organism>
<keyword evidence="4" id="KW-1003">Cell membrane</keyword>
<comment type="catalytic activity">
    <reaction evidence="1">
        <text>ATP + protein L-histidine = ADP + protein N-phospho-L-histidine.</text>
        <dbReference type="EC" id="2.7.13.3"/>
    </reaction>
</comment>
<sequence>MKKLSSKIWLLIVLFLSATVVFMFIFTHFLYEQLYVEDTKTTMIEVGEKLQTKYTGGKVTDELIAEIDAYAAYSNLEIFAVRNPRELSACVPFEIDYDALIGVDERQQLLQGKGVTKIGYEERFERQIISVILPFTDQNRLEGIIYVYYPLAKISELAQQEVILLVTGAVMFLIVAAFFVYYGMRKILQPLAKLQRAVGKMTTGQYETRVTVTSNDEIGSLSAAFNQMAAAIQREDEAQKSFLATVSHELRTPISYVKGYSEAIQNGLVDVQQREEAIQIISREASRMERLTNELMQLARKDDITASEFDPLVLAENLRDAICLLSQQVMNKQIQIIQNFDEELIVLGDEQKQQQVWINVIENAIRYSHEQAQIIITTSKRENQAVITVQDFGIGIPKDDLPHVTERFYRVNKARSRADGGSGLGLSIVEQIVKQHNGTLKIESKSEQGTRVIVTLPLMEES</sequence>
<evidence type="ECO:0000256" key="11">
    <source>
        <dbReference type="ARBA" id="ARBA00022989"/>
    </source>
</evidence>
<dbReference type="Gene3D" id="6.10.340.10">
    <property type="match status" value="1"/>
</dbReference>
<keyword evidence="7 15" id="KW-0812">Transmembrane</keyword>
<evidence type="ECO:0000259" key="16">
    <source>
        <dbReference type="PROSITE" id="PS50109"/>
    </source>
</evidence>
<dbReference type="InterPro" id="IPR003660">
    <property type="entry name" value="HAMP_dom"/>
</dbReference>
<evidence type="ECO:0000256" key="13">
    <source>
        <dbReference type="ARBA" id="ARBA00023136"/>
    </source>
</evidence>
<dbReference type="SUPFAM" id="SSF158472">
    <property type="entry name" value="HAMP domain-like"/>
    <property type="match status" value="1"/>
</dbReference>
<dbReference type="InterPro" id="IPR036097">
    <property type="entry name" value="HisK_dim/P_sf"/>
</dbReference>
<keyword evidence="6" id="KW-0808">Transferase</keyword>
<dbReference type="PROSITE" id="PS50885">
    <property type="entry name" value="HAMP"/>
    <property type="match status" value="1"/>
</dbReference>
<evidence type="ECO:0000256" key="14">
    <source>
        <dbReference type="SAM" id="Coils"/>
    </source>
</evidence>
<dbReference type="InterPro" id="IPR003661">
    <property type="entry name" value="HisK_dim/P_dom"/>
</dbReference>
<proteinExistence type="predicted"/>
<evidence type="ECO:0000313" key="18">
    <source>
        <dbReference type="EMBL" id="MCH7322830.1"/>
    </source>
</evidence>
<dbReference type="PRINTS" id="PR00344">
    <property type="entry name" value="BCTRLSENSOR"/>
</dbReference>
<dbReference type="PROSITE" id="PS50109">
    <property type="entry name" value="HIS_KIN"/>
    <property type="match status" value="1"/>
</dbReference>
<dbReference type="Pfam" id="PF00512">
    <property type="entry name" value="HisKA"/>
    <property type="match status" value="1"/>
</dbReference>
<dbReference type="Proteomes" id="UP001316087">
    <property type="component" value="Unassembled WGS sequence"/>
</dbReference>
<dbReference type="InterPro" id="IPR005467">
    <property type="entry name" value="His_kinase_dom"/>
</dbReference>
<dbReference type="SMART" id="SM00388">
    <property type="entry name" value="HisKA"/>
    <property type="match status" value="1"/>
</dbReference>
<accession>A0ABS9UFB6</accession>